<feature type="compositionally biased region" description="Gly residues" evidence="1">
    <location>
        <begin position="348"/>
        <end position="358"/>
    </location>
</feature>
<gene>
    <name evidence="4" type="ORF">NQV15_15975</name>
</gene>
<evidence type="ECO:0000313" key="4">
    <source>
        <dbReference type="EMBL" id="UUP13326.1"/>
    </source>
</evidence>
<reference evidence="4 5" key="1">
    <citation type="submission" date="2022-08" db="EMBL/GenBank/DDBJ databases">
        <title>novel species in genus Aeromicrobium.</title>
        <authorList>
            <person name="Ye L."/>
        </authorList>
    </citation>
    <scope>NUCLEOTIDE SEQUENCE [LARGE SCALE GENOMIC DNA]</scope>
    <source>
        <strain evidence="5">zg-Y1379</strain>
    </source>
</reference>
<sequence>MIGRRPHDDARAFDEALAGGAPRDEQIADLLRVAEDLCQDAAALQPATAFRESLRTQLMTEAVTVLTPLPPTERPTSRTAPPRPARRRVARLTVALVATAGAVGIVASSASAVPGEMLYPVKRTVENVELQLHRDDASRGAFQLEQASTRLSEARRLSTEGRSPDLIAETLEDFSSTATAGSVRLFSDYTDNGKEKSIRAVNDFAAASSVDLSALSRQLPEQAADAVTAAADAVTDLAAEAAALCTSCDPARLSPIAAPAKVRTQPATPAAPKATPRSPQKPSSPGPIAVPPAGATPAPTRPSATAATPTTPAAPAATTKPPSLNGLTDPLLGGLLGNEQQPGLVPGLLGGLLGNPPK</sequence>
<keyword evidence="2" id="KW-0812">Transmembrane</keyword>
<keyword evidence="2" id="KW-1133">Transmembrane helix</keyword>
<keyword evidence="2" id="KW-0472">Membrane</keyword>
<feature type="transmembrane region" description="Helical" evidence="2">
    <location>
        <begin position="92"/>
        <end position="113"/>
    </location>
</feature>
<organism evidence="4 5">
    <name type="scientific">Aeromicrobium wangtongii</name>
    <dbReference type="NCBI Taxonomy" id="2969247"/>
    <lineage>
        <taxon>Bacteria</taxon>
        <taxon>Bacillati</taxon>
        <taxon>Actinomycetota</taxon>
        <taxon>Actinomycetes</taxon>
        <taxon>Propionibacteriales</taxon>
        <taxon>Nocardioidaceae</taxon>
        <taxon>Aeromicrobium</taxon>
    </lineage>
</organism>
<feature type="region of interest" description="Disordered" evidence="1">
    <location>
        <begin position="259"/>
        <end position="358"/>
    </location>
</feature>
<protein>
    <submittedName>
        <fullName evidence="4">DUF5667 domain-containing protein</fullName>
    </submittedName>
</protein>
<evidence type="ECO:0000256" key="2">
    <source>
        <dbReference type="SAM" id="Phobius"/>
    </source>
</evidence>
<evidence type="ECO:0000259" key="3">
    <source>
        <dbReference type="Pfam" id="PF18915"/>
    </source>
</evidence>
<feature type="compositionally biased region" description="Low complexity" evidence="1">
    <location>
        <begin position="291"/>
        <end position="333"/>
    </location>
</feature>
<accession>A0ABY5M883</accession>
<dbReference type="InterPro" id="IPR043725">
    <property type="entry name" value="DUF5667"/>
</dbReference>
<dbReference type="Pfam" id="PF18915">
    <property type="entry name" value="DUF5667"/>
    <property type="match status" value="1"/>
</dbReference>
<dbReference type="EMBL" id="CP102173">
    <property type="protein sequence ID" value="UUP13326.1"/>
    <property type="molecule type" value="Genomic_DNA"/>
</dbReference>
<feature type="compositionally biased region" description="Low complexity" evidence="1">
    <location>
        <begin position="266"/>
        <end position="276"/>
    </location>
</feature>
<proteinExistence type="predicted"/>
<evidence type="ECO:0000256" key="1">
    <source>
        <dbReference type="SAM" id="MobiDB-lite"/>
    </source>
</evidence>
<keyword evidence="5" id="KW-1185">Reference proteome</keyword>
<evidence type="ECO:0000313" key="5">
    <source>
        <dbReference type="Proteomes" id="UP001316184"/>
    </source>
</evidence>
<feature type="domain" description="DUF5667" evidence="3">
    <location>
        <begin position="112"/>
        <end position="222"/>
    </location>
</feature>
<dbReference type="Proteomes" id="UP001316184">
    <property type="component" value="Chromosome"/>
</dbReference>
<name>A0ABY5M883_9ACTN</name>
<dbReference type="RefSeq" id="WP_232403868.1">
    <property type="nucleotide sequence ID" value="NZ_CP102173.1"/>
</dbReference>